<keyword evidence="4" id="KW-0349">Heme</keyword>
<evidence type="ECO:0000256" key="1">
    <source>
        <dbReference type="ARBA" id="ARBA00001970"/>
    </source>
</evidence>
<dbReference type="PANTHER" id="PTHR10106">
    <property type="entry name" value="CYTOCHROME B561-RELATED"/>
    <property type="match status" value="1"/>
</dbReference>
<dbReference type="GO" id="GO:0016491">
    <property type="term" value="F:oxidoreductase activity"/>
    <property type="evidence" value="ECO:0007669"/>
    <property type="project" value="InterPro"/>
</dbReference>
<dbReference type="Gene3D" id="1.20.120.1770">
    <property type="match status" value="1"/>
</dbReference>
<evidence type="ECO:0000256" key="3">
    <source>
        <dbReference type="ARBA" id="ARBA00022448"/>
    </source>
</evidence>
<evidence type="ECO:0000256" key="10">
    <source>
        <dbReference type="ARBA" id="ARBA00023136"/>
    </source>
</evidence>
<dbReference type="Pfam" id="PF03188">
    <property type="entry name" value="Cytochrom_B561"/>
    <property type="match status" value="1"/>
</dbReference>
<evidence type="ECO:0000256" key="2">
    <source>
        <dbReference type="ARBA" id="ARBA00004141"/>
    </source>
</evidence>
<keyword evidence="3" id="KW-0813">Transport</keyword>
<protein>
    <submittedName>
        <fullName evidence="11">Uncharacterized protein</fullName>
    </submittedName>
</protein>
<evidence type="ECO:0000256" key="5">
    <source>
        <dbReference type="ARBA" id="ARBA00022692"/>
    </source>
</evidence>
<evidence type="ECO:0000256" key="8">
    <source>
        <dbReference type="ARBA" id="ARBA00022989"/>
    </source>
</evidence>
<name>A0A6A4IY28_APOLU</name>
<accession>A0A6A4IY28</accession>
<comment type="caution">
    <text evidence="11">The sequence shown here is derived from an EMBL/GenBank/DDBJ whole genome shotgun (WGS) entry which is preliminary data.</text>
</comment>
<dbReference type="GO" id="GO:0016020">
    <property type="term" value="C:membrane"/>
    <property type="evidence" value="ECO:0007669"/>
    <property type="project" value="UniProtKB-SubCell"/>
</dbReference>
<dbReference type="SMART" id="SM00665">
    <property type="entry name" value="B561"/>
    <property type="match status" value="1"/>
</dbReference>
<evidence type="ECO:0000256" key="7">
    <source>
        <dbReference type="ARBA" id="ARBA00022982"/>
    </source>
</evidence>
<dbReference type="FunFam" id="1.20.120.1770:FF:000001">
    <property type="entry name" value="Cytochrome b reductase 1"/>
    <property type="match status" value="1"/>
</dbReference>
<evidence type="ECO:0000313" key="11">
    <source>
        <dbReference type="EMBL" id="KAF6213069.1"/>
    </source>
</evidence>
<evidence type="ECO:0000256" key="6">
    <source>
        <dbReference type="ARBA" id="ARBA00022723"/>
    </source>
</evidence>
<keyword evidence="7" id="KW-0249">Electron transport</keyword>
<reference evidence="11" key="1">
    <citation type="journal article" date="2021" name="Mol. Ecol. Resour.">
        <title>Apolygus lucorum genome provides insights into omnivorousness and mesophyll feeding.</title>
        <authorList>
            <person name="Liu Y."/>
            <person name="Liu H."/>
            <person name="Wang H."/>
            <person name="Huang T."/>
            <person name="Liu B."/>
            <person name="Yang B."/>
            <person name="Yin L."/>
            <person name="Li B."/>
            <person name="Zhang Y."/>
            <person name="Zhang S."/>
            <person name="Jiang F."/>
            <person name="Zhang X."/>
            <person name="Ren Y."/>
            <person name="Wang B."/>
            <person name="Wang S."/>
            <person name="Lu Y."/>
            <person name="Wu K."/>
            <person name="Fan W."/>
            <person name="Wang G."/>
        </authorList>
    </citation>
    <scope>NUCLEOTIDE SEQUENCE</scope>
    <source>
        <strain evidence="11">12Hb</strain>
    </source>
</reference>
<evidence type="ECO:0000256" key="4">
    <source>
        <dbReference type="ARBA" id="ARBA00022617"/>
    </source>
</evidence>
<keyword evidence="6" id="KW-0479">Metal-binding</keyword>
<sequence>MRHRMKRSTVDSAKHNYEIVEQQKQRASRSMSRMFLFWVSQVLGILLSVLTLTWIFKHKNGFTWSSDPKRQFSWHPTFMVIGMVYLFSHGIVIFRIFPEMKKWTLKLIHMGINLTAGAMGGFALYAVIDERNTAGKDHFQSLHSWIGVGALGLFAVQWVGGVLLFLIPCSPKSLRSRAISWHILIGGAIFILSVIAAVTGIKNSAGKGDTEEKTLLNVLGIFLIISLLFHLYVLAKASYRHPSSPPTSRPPFNVRTLDPEAVPLKFWEDSD</sequence>
<proteinExistence type="predicted"/>
<dbReference type="PROSITE" id="PS50939">
    <property type="entry name" value="CYTOCHROME_B561"/>
    <property type="match status" value="1"/>
</dbReference>
<dbReference type="InterPro" id="IPR043205">
    <property type="entry name" value="CYB561/CYBRD1-like"/>
</dbReference>
<comment type="cofactor">
    <cofactor evidence="1">
        <name>heme b</name>
        <dbReference type="ChEBI" id="CHEBI:60344"/>
    </cofactor>
</comment>
<keyword evidence="10" id="KW-0472">Membrane</keyword>
<evidence type="ECO:0000313" key="12">
    <source>
        <dbReference type="Proteomes" id="UP000466442"/>
    </source>
</evidence>
<keyword evidence="5" id="KW-0812">Transmembrane</keyword>
<organism evidence="11 12">
    <name type="scientific">Apolygus lucorum</name>
    <name type="common">Small green plant bug</name>
    <name type="synonym">Lygocoris lucorum</name>
    <dbReference type="NCBI Taxonomy" id="248454"/>
    <lineage>
        <taxon>Eukaryota</taxon>
        <taxon>Metazoa</taxon>
        <taxon>Ecdysozoa</taxon>
        <taxon>Arthropoda</taxon>
        <taxon>Hexapoda</taxon>
        <taxon>Insecta</taxon>
        <taxon>Pterygota</taxon>
        <taxon>Neoptera</taxon>
        <taxon>Paraneoptera</taxon>
        <taxon>Hemiptera</taxon>
        <taxon>Heteroptera</taxon>
        <taxon>Panheteroptera</taxon>
        <taxon>Cimicomorpha</taxon>
        <taxon>Miridae</taxon>
        <taxon>Mirini</taxon>
        <taxon>Apolygus</taxon>
    </lineage>
</organism>
<comment type="subcellular location">
    <subcellularLocation>
        <location evidence="2">Membrane</location>
        <topology evidence="2">Multi-pass membrane protein</topology>
    </subcellularLocation>
</comment>
<dbReference type="EMBL" id="WIXP02000003">
    <property type="protein sequence ID" value="KAF6213069.1"/>
    <property type="molecule type" value="Genomic_DNA"/>
</dbReference>
<evidence type="ECO:0000256" key="9">
    <source>
        <dbReference type="ARBA" id="ARBA00023004"/>
    </source>
</evidence>
<keyword evidence="12" id="KW-1185">Reference proteome</keyword>
<dbReference type="OrthoDB" id="907479at2759"/>
<dbReference type="InterPro" id="IPR006593">
    <property type="entry name" value="Cyt_b561/ferric_Rdtase_TM"/>
</dbReference>
<dbReference type="GO" id="GO:0046872">
    <property type="term" value="F:metal ion binding"/>
    <property type="evidence" value="ECO:0007669"/>
    <property type="project" value="UniProtKB-KW"/>
</dbReference>
<dbReference type="PANTHER" id="PTHR10106:SF0">
    <property type="entry name" value="LD36721P"/>
    <property type="match status" value="1"/>
</dbReference>
<keyword evidence="8" id="KW-1133">Transmembrane helix</keyword>
<dbReference type="AlphaFoldDB" id="A0A6A4IY28"/>
<gene>
    <name evidence="11" type="ORF">GE061_010783</name>
</gene>
<dbReference type="Proteomes" id="UP000466442">
    <property type="component" value="Unassembled WGS sequence"/>
</dbReference>
<keyword evidence="9" id="KW-0408">Iron</keyword>